<name>A0A4C1X039_EUMVA</name>
<organism evidence="1 2">
    <name type="scientific">Eumeta variegata</name>
    <name type="common">Bagworm moth</name>
    <name type="synonym">Eumeta japonica</name>
    <dbReference type="NCBI Taxonomy" id="151549"/>
    <lineage>
        <taxon>Eukaryota</taxon>
        <taxon>Metazoa</taxon>
        <taxon>Ecdysozoa</taxon>
        <taxon>Arthropoda</taxon>
        <taxon>Hexapoda</taxon>
        <taxon>Insecta</taxon>
        <taxon>Pterygota</taxon>
        <taxon>Neoptera</taxon>
        <taxon>Endopterygota</taxon>
        <taxon>Lepidoptera</taxon>
        <taxon>Glossata</taxon>
        <taxon>Ditrysia</taxon>
        <taxon>Tineoidea</taxon>
        <taxon>Psychidae</taxon>
        <taxon>Oiketicinae</taxon>
        <taxon>Eumeta</taxon>
    </lineage>
</organism>
<evidence type="ECO:0000313" key="1">
    <source>
        <dbReference type="EMBL" id="GBP57128.1"/>
    </source>
</evidence>
<sequence length="96" mass="10644">MEPKGRHRNSITEEYILVVFKLVRVVLKCTLTMNEFQGLMLEPEDGAGACSRVGAIELHFALIAATRRIIEGIAAKLEFVAGTYVIATVYFAGTRR</sequence>
<dbReference type="OrthoDB" id="7339153at2759"/>
<reference evidence="1 2" key="1">
    <citation type="journal article" date="2019" name="Commun. Biol.">
        <title>The bagworm genome reveals a unique fibroin gene that provides high tensile strength.</title>
        <authorList>
            <person name="Kono N."/>
            <person name="Nakamura H."/>
            <person name="Ohtoshi R."/>
            <person name="Tomita M."/>
            <person name="Numata K."/>
            <person name="Arakawa K."/>
        </authorList>
    </citation>
    <scope>NUCLEOTIDE SEQUENCE [LARGE SCALE GENOMIC DNA]</scope>
</reference>
<gene>
    <name evidence="1" type="ORF">EVAR_33371_1</name>
</gene>
<dbReference type="Proteomes" id="UP000299102">
    <property type="component" value="Unassembled WGS sequence"/>
</dbReference>
<accession>A0A4C1X039</accession>
<comment type="caution">
    <text evidence="1">The sequence shown here is derived from an EMBL/GenBank/DDBJ whole genome shotgun (WGS) entry which is preliminary data.</text>
</comment>
<dbReference type="EMBL" id="BGZK01000709">
    <property type="protein sequence ID" value="GBP57128.1"/>
    <property type="molecule type" value="Genomic_DNA"/>
</dbReference>
<keyword evidence="2" id="KW-1185">Reference proteome</keyword>
<evidence type="ECO:0000313" key="2">
    <source>
        <dbReference type="Proteomes" id="UP000299102"/>
    </source>
</evidence>
<proteinExistence type="predicted"/>
<dbReference type="AlphaFoldDB" id="A0A4C1X039"/>
<protein>
    <submittedName>
        <fullName evidence="1">Uncharacterized protein</fullName>
    </submittedName>
</protein>